<feature type="compositionally biased region" description="Low complexity" evidence="1">
    <location>
        <begin position="225"/>
        <end position="245"/>
    </location>
</feature>
<protein>
    <submittedName>
        <fullName evidence="2">Formamidopyrimidine-DNA glycosylase</fullName>
        <ecNumber evidence="2">3.2.2.23</ecNumber>
    </submittedName>
</protein>
<keyword evidence="2" id="KW-0378">Hydrolase</keyword>
<dbReference type="GO" id="GO:0008534">
    <property type="term" value="F:oxidized purine nucleobase lesion DNA N-glycosylase activity"/>
    <property type="evidence" value="ECO:0007669"/>
    <property type="project" value="UniProtKB-EC"/>
</dbReference>
<feature type="compositionally biased region" description="Basic residues" evidence="1">
    <location>
        <begin position="161"/>
        <end position="173"/>
    </location>
</feature>
<evidence type="ECO:0000313" key="2">
    <source>
        <dbReference type="EMBL" id="CAA9529817.1"/>
    </source>
</evidence>
<keyword evidence="2" id="KW-0326">Glycosidase</keyword>
<accession>A0A6J4TSE2</accession>
<reference evidence="2" key="1">
    <citation type="submission" date="2020-02" db="EMBL/GenBank/DDBJ databases">
        <authorList>
            <person name="Meier V. D."/>
        </authorList>
    </citation>
    <scope>NUCLEOTIDE SEQUENCE</scope>
    <source>
        <strain evidence="2">AVDCRST_MAG13</strain>
    </source>
</reference>
<feature type="region of interest" description="Disordered" evidence="1">
    <location>
        <begin position="1"/>
        <end position="284"/>
    </location>
</feature>
<feature type="compositionally biased region" description="Basic residues" evidence="1">
    <location>
        <begin position="125"/>
        <end position="138"/>
    </location>
</feature>
<feature type="compositionally biased region" description="Basic residues" evidence="1">
    <location>
        <begin position="98"/>
        <end position="113"/>
    </location>
</feature>
<dbReference type="EMBL" id="CADCVO010000621">
    <property type="protein sequence ID" value="CAA9529817.1"/>
    <property type="molecule type" value="Genomic_DNA"/>
</dbReference>
<evidence type="ECO:0000256" key="1">
    <source>
        <dbReference type="SAM" id="MobiDB-lite"/>
    </source>
</evidence>
<feature type="non-terminal residue" evidence="2">
    <location>
        <position position="1"/>
    </location>
</feature>
<dbReference type="AlphaFoldDB" id="A0A6J4TSE2"/>
<feature type="compositionally biased region" description="Low complexity" evidence="1">
    <location>
        <begin position="114"/>
        <end position="124"/>
    </location>
</feature>
<sequence length="284" mass="29754">ARAARGRDHRAPAVRGARRGGGPLRPGARHQRAQDVRPPAARARGPGRGADPADRQAHGRRPGRRPARAPAPHERGPAPALPQEGVAARQDLPAAPALRRRPRAAPARVRHAPGRLGEGPARRGPPGRRRGGHPRARGVARPPRGPARPARRPGRPAAARRPARPARHRRHRPLLGGRDPVDRPPVAVQARRRPRRGDGGGAARGDLRAPGRRPGALRGAGGAPHPGQDADAAAGPPPRGRAVPALRHDARSRPLRVLRHGLLPGGPDGRQGAQGSPPVASAEV</sequence>
<feature type="non-terminal residue" evidence="2">
    <location>
        <position position="284"/>
    </location>
</feature>
<feature type="compositionally biased region" description="Low complexity" evidence="1">
    <location>
        <begin position="87"/>
        <end position="97"/>
    </location>
</feature>
<feature type="compositionally biased region" description="Low complexity" evidence="1">
    <location>
        <begin position="174"/>
        <end position="189"/>
    </location>
</feature>
<dbReference type="EC" id="3.2.2.23" evidence="2"/>
<feature type="compositionally biased region" description="Basic and acidic residues" evidence="1">
    <location>
        <begin position="1"/>
        <end position="11"/>
    </location>
</feature>
<organism evidence="2">
    <name type="scientific">uncultured Solirubrobacteraceae bacterium</name>
    <dbReference type="NCBI Taxonomy" id="1162706"/>
    <lineage>
        <taxon>Bacteria</taxon>
        <taxon>Bacillati</taxon>
        <taxon>Actinomycetota</taxon>
        <taxon>Thermoleophilia</taxon>
        <taxon>Solirubrobacterales</taxon>
        <taxon>Solirubrobacteraceae</taxon>
        <taxon>environmental samples</taxon>
    </lineage>
</organism>
<feature type="compositionally biased region" description="Basic residues" evidence="1">
    <location>
        <begin position="58"/>
        <end position="67"/>
    </location>
</feature>
<gene>
    <name evidence="2" type="ORF">AVDCRST_MAG13-4067</name>
</gene>
<name>A0A6J4TSE2_9ACTN</name>
<proteinExistence type="predicted"/>